<sequence>MTKLTLSIDEHTIERGKLYARRQGRTLSSIVEDYLESLTREDSTAQLSPSIRALMGIGQGPADENDHRRHLTEKNS</sequence>
<comment type="caution">
    <text evidence="2">The sequence shown here is derived from an EMBL/GenBank/DDBJ whole genome shotgun (WGS) entry which is preliminary data.</text>
</comment>
<gene>
    <name evidence="2" type="ORF">BBM1128_10975</name>
</gene>
<dbReference type="InterPro" id="IPR045944">
    <property type="entry name" value="DUF6364"/>
</dbReference>
<dbReference type="Proteomes" id="UP000037193">
    <property type="component" value="Unassembled WGS sequence"/>
</dbReference>
<evidence type="ECO:0000256" key="1">
    <source>
        <dbReference type="SAM" id="MobiDB-lite"/>
    </source>
</evidence>
<evidence type="ECO:0008006" key="4">
    <source>
        <dbReference type="Google" id="ProtNLM"/>
    </source>
</evidence>
<dbReference type="EMBL" id="AVQD01000021">
    <property type="protein sequence ID" value="KOA37654.1"/>
    <property type="molecule type" value="Genomic_DNA"/>
</dbReference>
<organism evidence="2 3">
    <name type="scientific">Bifidobacterium breve MCC 1128</name>
    <dbReference type="NCBI Taxonomy" id="1365965"/>
    <lineage>
        <taxon>Bacteria</taxon>
        <taxon>Bacillati</taxon>
        <taxon>Actinomycetota</taxon>
        <taxon>Actinomycetes</taxon>
        <taxon>Bifidobacteriales</taxon>
        <taxon>Bifidobacteriaceae</taxon>
        <taxon>Bifidobacterium</taxon>
    </lineage>
</organism>
<dbReference type="Pfam" id="PF19891">
    <property type="entry name" value="DUF6364"/>
    <property type="match status" value="1"/>
</dbReference>
<dbReference type="PATRIC" id="fig|1365965.3.peg.2218"/>
<dbReference type="AlphaFoldDB" id="A0A0L7AQZ0"/>
<feature type="compositionally biased region" description="Basic and acidic residues" evidence="1">
    <location>
        <begin position="64"/>
        <end position="76"/>
    </location>
</feature>
<evidence type="ECO:0000313" key="3">
    <source>
        <dbReference type="Proteomes" id="UP000037193"/>
    </source>
</evidence>
<protein>
    <recommendedName>
        <fullName evidence="4">Toxin-antitoxin system protein</fullName>
    </recommendedName>
</protein>
<reference evidence="2 3" key="1">
    <citation type="journal article" date="2015" name="Int J Genomics">
        <title>Comparative Genomics Revealed Genetic Diversity and Species/Strain-Level Differences in Carbohydrate Metabolism of Three Probiotic Bifidobacterial Species.</title>
        <authorList>
            <person name="Odamaki T."/>
            <person name="Horigome A."/>
            <person name="Sugahara H."/>
            <person name="Hashikura N."/>
            <person name="Minami J."/>
            <person name="Xiao J.Z."/>
            <person name="Abe F."/>
        </authorList>
    </citation>
    <scope>NUCLEOTIDE SEQUENCE [LARGE SCALE GENOMIC DNA]</scope>
    <source>
        <strain evidence="2 3">MCC 1128</strain>
    </source>
</reference>
<evidence type="ECO:0000313" key="2">
    <source>
        <dbReference type="EMBL" id="KOA37654.1"/>
    </source>
</evidence>
<proteinExistence type="predicted"/>
<name>A0A0L7AQZ0_BIFBR</name>
<accession>A0A0L7AQZ0</accession>
<feature type="region of interest" description="Disordered" evidence="1">
    <location>
        <begin position="57"/>
        <end position="76"/>
    </location>
</feature>
<dbReference type="RefSeq" id="WP_052789798.1">
    <property type="nucleotide sequence ID" value="NZ_AVQD01000021.1"/>
</dbReference>